<dbReference type="EMBL" id="UOEX01000080">
    <property type="protein sequence ID" value="VAW34037.1"/>
    <property type="molecule type" value="Genomic_DNA"/>
</dbReference>
<evidence type="ECO:0000259" key="3">
    <source>
        <dbReference type="PROSITE" id="PS50110"/>
    </source>
</evidence>
<dbReference type="Pfam" id="PF00072">
    <property type="entry name" value="Response_reg"/>
    <property type="match status" value="1"/>
</dbReference>
<feature type="non-terminal residue" evidence="4">
    <location>
        <position position="1"/>
    </location>
</feature>
<dbReference type="SUPFAM" id="SSF55874">
    <property type="entry name" value="ATPase domain of HSP90 chaperone/DNA topoisomerase II/histidine kinase"/>
    <property type="match status" value="1"/>
</dbReference>
<dbReference type="InterPro" id="IPR036890">
    <property type="entry name" value="HATPase_C_sf"/>
</dbReference>
<name>A0A3B0V7L4_9ZZZZ</name>
<sequence>KLRMEQELTKVKKLESIGVLAGGIAHDFNNILVAVLGNIELSLFDDQLTLKTKKLLEEAKKATYRARDLTQQLLTFAKGGEPVREAASLADVVKESADFILRGTKIACRYNFPADLWLVDIDKGQISQVVQNIILNASQAMPNGGIIEVWCENIQAPAALSRFLRQGERYVKMTVRDCGIGIPADIIDKIFDPYISTKQQGSGLGLAITHSIISKHGGHITVASTMGSGTVFTIYLPAAAQSSTAGEEIKKAEHAVKKSRVMIMDDEEPIRVMTQAMLARMGHEVVLAKEGGEAVRLYREAMTSKAPIDLAIVDLTIPGGMGGKEAAQEIIALDPQAKIIVSSGYSTDPVMAFYQKYGFCGTLVKPYRFVDLAAAISKVLEKA</sequence>
<dbReference type="InterPro" id="IPR011006">
    <property type="entry name" value="CheY-like_superfamily"/>
</dbReference>
<keyword evidence="1" id="KW-0597">Phosphoprotein</keyword>
<evidence type="ECO:0008006" key="5">
    <source>
        <dbReference type="Google" id="ProtNLM"/>
    </source>
</evidence>
<gene>
    <name evidence="4" type="ORF">MNBD_DELTA03-156</name>
</gene>
<dbReference type="SMART" id="SM00448">
    <property type="entry name" value="REC"/>
    <property type="match status" value="1"/>
</dbReference>
<dbReference type="Pfam" id="PF00512">
    <property type="entry name" value="HisKA"/>
    <property type="match status" value="1"/>
</dbReference>
<dbReference type="Gene3D" id="3.40.50.2300">
    <property type="match status" value="1"/>
</dbReference>
<evidence type="ECO:0000256" key="1">
    <source>
        <dbReference type="ARBA" id="ARBA00022553"/>
    </source>
</evidence>
<feature type="domain" description="Response regulatory" evidence="3">
    <location>
        <begin position="260"/>
        <end position="380"/>
    </location>
</feature>
<dbReference type="Gene3D" id="1.10.287.130">
    <property type="match status" value="1"/>
</dbReference>
<dbReference type="AlphaFoldDB" id="A0A3B0V7L4"/>
<dbReference type="GO" id="GO:0000155">
    <property type="term" value="F:phosphorelay sensor kinase activity"/>
    <property type="evidence" value="ECO:0007669"/>
    <property type="project" value="InterPro"/>
</dbReference>
<dbReference type="InterPro" id="IPR005467">
    <property type="entry name" value="His_kinase_dom"/>
</dbReference>
<dbReference type="InterPro" id="IPR003661">
    <property type="entry name" value="HisK_dim/P_dom"/>
</dbReference>
<dbReference type="PRINTS" id="PR00344">
    <property type="entry name" value="BCTRLSENSOR"/>
</dbReference>
<dbReference type="SUPFAM" id="SSF52172">
    <property type="entry name" value="CheY-like"/>
    <property type="match status" value="1"/>
</dbReference>
<dbReference type="InterPro" id="IPR004358">
    <property type="entry name" value="Sig_transdc_His_kin-like_C"/>
</dbReference>
<organism evidence="4">
    <name type="scientific">hydrothermal vent metagenome</name>
    <dbReference type="NCBI Taxonomy" id="652676"/>
    <lineage>
        <taxon>unclassified sequences</taxon>
        <taxon>metagenomes</taxon>
        <taxon>ecological metagenomes</taxon>
    </lineage>
</organism>
<dbReference type="Gene3D" id="3.30.565.10">
    <property type="entry name" value="Histidine kinase-like ATPase, C-terminal domain"/>
    <property type="match status" value="1"/>
</dbReference>
<dbReference type="SMART" id="SM00387">
    <property type="entry name" value="HATPase_c"/>
    <property type="match status" value="1"/>
</dbReference>
<dbReference type="PANTHER" id="PTHR43065">
    <property type="entry name" value="SENSOR HISTIDINE KINASE"/>
    <property type="match status" value="1"/>
</dbReference>
<dbReference type="InterPro" id="IPR001789">
    <property type="entry name" value="Sig_transdc_resp-reg_receiver"/>
</dbReference>
<dbReference type="PANTHER" id="PTHR43065:SF42">
    <property type="entry name" value="TWO-COMPONENT SENSOR PPRA"/>
    <property type="match status" value="1"/>
</dbReference>
<dbReference type="SUPFAM" id="SSF47384">
    <property type="entry name" value="Homodimeric domain of signal transducing histidine kinase"/>
    <property type="match status" value="1"/>
</dbReference>
<evidence type="ECO:0000259" key="2">
    <source>
        <dbReference type="PROSITE" id="PS50109"/>
    </source>
</evidence>
<evidence type="ECO:0000313" key="4">
    <source>
        <dbReference type="EMBL" id="VAW34037.1"/>
    </source>
</evidence>
<protein>
    <recommendedName>
        <fullName evidence="5">Histidine kinase</fullName>
    </recommendedName>
</protein>
<feature type="domain" description="Histidine kinase" evidence="2">
    <location>
        <begin position="23"/>
        <end position="240"/>
    </location>
</feature>
<dbReference type="Pfam" id="PF02518">
    <property type="entry name" value="HATPase_c"/>
    <property type="match status" value="1"/>
</dbReference>
<dbReference type="PROSITE" id="PS50110">
    <property type="entry name" value="RESPONSE_REGULATORY"/>
    <property type="match status" value="1"/>
</dbReference>
<dbReference type="PROSITE" id="PS50109">
    <property type="entry name" value="HIS_KIN"/>
    <property type="match status" value="1"/>
</dbReference>
<dbReference type="SMART" id="SM00388">
    <property type="entry name" value="HisKA"/>
    <property type="match status" value="1"/>
</dbReference>
<dbReference type="InterPro" id="IPR036097">
    <property type="entry name" value="HisK_dim/P_sf"/>
</dbReference>
<accession>A0A3B0V7L4</accession>
<proteinExistence type="predicted"/>
<reference evidence="4" key="1">
    <citation type="submission" date="2018-06" db="EMBL/GenBank/DDBJ databases">
        <authorList>
            <person name="Zhirakovskaya E."/>
        </authorList>
    </citation>
    <scope>NUCLEOTIDE SEQUENCE</scope>
</reference>
<dbReference type="InterPro" id="IPR003594">
    <property type="entry name" value="HATPase_dom"/>
</dbReference>